<dbReference type="PROSITE" id="PS51257">
    <property type="entry name" value="PROKAR_LIPOPROTEIN"/>
    <property type="match status" value="1"/>
</dbReference>
<proteinExistence type="predicted"/>
<accession>A0A0B8N3G3</accession>
<dbReference type="Proteomes" id="UP000037179">
    <property type="component" value="Unassembled WGS sequence"/>
</dbReference>
<name>A0A0B8N3G3_9NOCA</name>
<evidence type="ECO:0000313" key="1">
    <source>
        <dbReference type="EMBL" id="GAP26380.1"/>
    </source>
</evidence>
<sequence length="176" mass="18630">MKVAGTRTLVRLVLALVAVAVAVLAVSGCSMLKDASKSETAKSKVGDCINVIEGSATDSKTAPVACSDQKAVYRVAAVYDKKTECQEEQTSYEETLNGGTTAFLCLSPNFKEGACYNESKATGYKYVACTAPEASFKVIKRIDGQADEFQCDTATAIGFRLVPDPKTTFCLGNPKG</sequence>
<dbReference type="EMBL" id="BBYQ01000005">
    <property type="protein sequence ID" value="GAP26380.1"/>
    <property type="molecule type" value="Genomic_DNA"/>
</dbReference>
<keyword evidence="2" id="KW-1185">Reference proteome</keyword>
<evidence type="ECO:0008006" key="3">
    <source>
        <dbReference type="Google" id="ProtNLM"/>
    </source>
</evidence>
<reference evidence="1 2" key="2">
    <citation type="journal article" date="2016" name="Genome Announc.">
        <title>Draft Genome Sequence of Erythromycin- and Oxytetracycline-Sensitive Nocardia seriolae Strain U-1 (NBRC 110359).</title>
        <authorList>
            <person name="Imajoh M."/>
            <person name="Sukeda M."/>
            <person name="Shimizu M."/>
            <person name="Yamane J."/>
            <person name="Ohnishi K."/>
            <person name="Oshima S."/>
        </authorList>
    </citation>
    <scope>NUCLEOTIDE SEQUENCE [LARGE SCALE GENOMIC DNA]</scope>
    <source>
        <strain evidence="1 2">U-1</strain>
    </source>
</reference>
<gene>
    <name evidence="1" type="ORF">NSK11_contig00005-0109</name>
</gene>
<evidence type="ECO:0000313" key="2">
    <source>
        <dbReference type="Proteomes" id="UP000037179"/>
    </source>
</evidence>
<dbReference type="AlphaFoldDB" id="A0A0B8N3G3"/>
<organism evidence="1 2">
    <name type="scientific">Nocardia seriolae</name>
    <dbReference type="NCBI Taxonomy" id="37332"/>
    <lineage>
        <taxon>Bacteria</taxon>
        <taxon>Bacillati</taxon>
        <taxon>Actinomycetota</taxon>
        <taxon>Actinomycetes</taxon>
        <taxon>Mycobacteriales</taxon>
        <taxon>Nocardiaceae</taxon>
        <taxon>Nocardia</taxon>
    </lineage>
</organism>
<protein>
    <recommendedName>
        <fullName evidence="3">Pyridine nucleotide-disulfide oxidoreductase</fullName>
    </recommendedName>
</protein>
<comment type="caution">
    <text evidence="1">The sequence shown here is derived from an EMBL/GenBank/DDBJ whole genome shotgun (WGS) entry which is preliminary data.</text>
</comment>
<dbReference type="RefSeq" id="WP_033085483.1">
    <property type="nucleotide sequence ID" value="NZ_BAWD02000003.1"/>
</dbReference>
<reference evidence="2" key="1">
    <citation type="submission" date="2015-07" db="EMBL/GenBank/DDBJ databases">
        <title>Nocardia seriolae U-1 whole genome shotgun sequence.</title>
        <authorList>
            <person name="Imajoh M."/>
            <person name="Fukumoto Y."/>
            <person name="Sukeda M."/>
            <person name="Yamane J."/>
            <person name="Yamasaki K."/>
            <person name="Shimizu M."/>
            <person name="Ohnishi K."/>
            <person name="Oshima S."/>
        </authorList>
    </citation>
    <scope>NUCLEOTIDE SEQUENCE [LARGE SCALE GENOMIC DNA]</scope>
    <source>
        <strain evidence="2">U-1</strain>
    </source>
</reference>